<keyword evidence="4" id="KW-1133">Transmembrane helix</keyword>
<sequence length="313" mass="33066">MTSLWRTYGAVLIVAVVVAALPYIVPSTFYLRIAALVFIFSIAVLGLNLLMGFAGQVSLGHAGFFGIGAYAVAVAPTHFGMPGWLALILGVALAGLLAFIIGRPILKLKGHYLAVATLGMGILIAMVFTNEARFTGGPDGMAVPRLVLFGWVARGSVTWYWISGCTLVLAVLLAVNLIDSPTGRALRAIHDSEVASRVLGIDVARYKLIAFVLSAIYAALAGAYLALFDGLVTPATAGFLRSIEFVTMAVLGGLGSILGSVVGAALLTILPQMLTVFHDYEHIALGLIMIVFMIFLRAGIVPSVANLFRRRTS</sequence>
<evidence type="ECO:0000256" key="5">
    <source>
        <dbReference type="ARBA" id="ARBA00023136"/>
    </source>
</evidence>
<organism evidence="6 7">
    <name type="scientific">Pseudorhodoplanes sinuspersici</name>
    <dbReference type="NCBI Taxonomy" id="1235591"/>
    <lineage>
        <taxon>Bacteria</taxon>
        <taxon>Pseudomonadati</taxon>
        <taxon>Pseudomonadota</taxon>
        <taxon>Alphaproteobacteria</taxon>
        <taxon>Hyphomicrobiales</taxon>
        <taxon>Pseudorhodoplanes</taxon>
    </lineage>
</organism>
<dbReference type="RefSeq" id="WP_086089054.1">
    <property type="nucleotide sequence ID" value="NZ_CP021112.1"/>
</dbReference>
<dbReference type="PANTHER" id="PTHR30482">
    <property type="entry name" value="HIGH-AFFINITY BRANCHED-CHAIN AMINO ACID TRANSPORT SYSTEM PERMEASE"/>
    <property type="match status" value="1"/>
</dbReference>
<dbReference type="CDD" id="cd06581">
    <property type="entry name" value="TM_PBP1_LivM_like"/>
    <property type="match status" value="1"/>
</dbReference>
<accession>A0A1W6ZTC9</accession>
<evidence type="ECO:0000313" key="7">
    <source>
        <dbReference type="Proteomes" id="UP000194137"/>
    </source>
</evidence>
<protein>
    <submittedName>
        <fullName evidence="6">Branched-chain amino acid ABC transporter permease</fullName>
    </submittedName>
</protein>
<gene>
    <name evidence="6" type="ORF">CAK95_17410</name>
</gene>
<keyword evidence="3" id="KW-0812">Transmembrane</keyword>
<keyword evidence="7" id="KW-1185">Reference proteome</keyword>
<evidence type="ECO:0000256" key="4">
    <source>
        <dbReference type="ARBA" id="ARBA00022989"/>
    </source>
</evidence>
<dbReference type="GO" id="GO:0015658">
    <property type="term" value="F:branched-chain amino acid transmembrane transporter activity"/>
    <property type="evidence" value="ECO:0007669"/>
    <property type="project" value="InterPro"/>
</dbReference>
<dbReference type="KEGG" id="psin:CAK95_17410"/>
<evidence type="ECO:0000256" key="1">
    <source>
        <dbReference type="ARBA" id="ARBA00004651"/>
    </source>
</evidence>
<dbReference type="InterPro" id="IPR001851">
    <property type="entry name" value="ABC_transp_permease"/>
</dbReference>
<dbReference type="Pfam" id="PF02653">
    <property type="entry name" value="BPD_transp_2"/>
    <property type="match status" value="1"/>
</dbReference>
<keyword evidence="5" id="KW-0472">Membrane</keyword>
<dbReference type="AlphaFoldDB" id="A0A1W6ZTC9"/>
<dbReference type="InterPro" id="IPR043428">
    <property type="entry name" value="LivM-like"/>
</dbReference>
<dbReference type="OrthoDB" id="5448271at2"/>
<dbReference type="PANTHER" id="PTHR30482:SF18">
    <property type="entry name" value="BRANCHED AMINO ACID TRANSPORT SYSTEM PERMEASE"/>
    <property type="match status" value="1"/>
</dbReference>
<dbReference type="Proteomes" id="UP000194137">
    <property type="component" value="Chromosome"/>
</dbReference>
<evidence type="ECO:0000313" key="6">
    <source>
        <dbReference type="EMBL" id="ARQ00659.1"/>
    </source>
</evidence>
<keyword evidence="2" id="KW-1003">Cell membrane</keyword>
<reference evidence="6 7" key="1">
    <citation type="submission" date="2017-05" db="EMBL/GenBank/DDBJ databases">
        <title>Full genome sequence of Pseudorhodoplanes sinuspersici.</title>
        <authorList>
            <person name="Dastgheib S.M.M."/>
            <person name="Shavandi M."/>
            <person name="Tirandaz H."/>
        </authorList>
    </citation>
    <scope>NUCLEOTIDE SEQUENCE [LARGE SCALE GENOMIC DNA]</scope>
    <source>
        <strain evidence="6 7">RIPI110</strain>
    </source>
</reference>
<name>A0A1W6ZTC9_9HYPH</name>
<proteinExistence type="predicted"/>
<dbReference type="EMBL" id="CP021112">
    <property type="protein sequence ID" value="ARQ00659.1"/>
    <property type="molecule type" value="Genomic_DNA"/>
</dbReference>
<dbReference type="STRING" id="1235591.CAK95_17410"/>
<dbReference type="GO" id="GO:0005886">
    <property type="term" value="C:plasma membrane"/>
    <property type="evidence" value="ECO:0007669"/>
    <property type="project" value="UniProtKB-SubCell"/>
</dbReference>
<comment type="subcellular location">
    <subcellularLocation>
        <location evidence="1">Cell membrane</location>
        <topology evidence="1">Multi-pass membrane protein</topology>
    </subcellularLocation>
</comment>
<evidence type="ECO:0000256" key="3">
    <source>
        <dbReference type="ARBA" id="ARBA00022692"/>
    </source>
</evidence>
<evidence type="ECO:0000256" key="2">
    <source>
        <dbReference type="ARBA" id="ARBA00022475"/>
    </source>
</evidence>